<protein>
    <submittedName>
        <fullName evidence="9">Carbohydrate ABC transporter permease</fullName>
    </submittedName>
</protein>
<evidence type="ECO:0000256" key="2">
    <source>
        <dbReference type="ARBA" id="ARBA00022448"/>
    </source>
</evidence>
<dbReference type="EMBL" id="VXPY01000028">
    <property type="protein sequence ID" value="MYD89556.1"/>
    <property type="molecule type" value="Genomic_DNA"/>
</dbReference>
<evidence type="ECO:0000256" key="5">
    <source>
        <dbReference type="ARBA" id="ARBA00022989"/>
    </source>
</evidence>
<evidence type="ECO:0000256" key="1">
    <source>
        <dbReference type="ARBA" id="ARBA00004651"/>
    </source>
</evidence>
<dbReference type="SUPFAM" id="SSF161098">
    <property type="entry name" value="MetI-like"/>
    <property type="match status" value="1"/>
</dbReference>
<organism evidence="9">
    <name type="scientific">Caldilineaceae bacterium SB0662_bin_9</name>
    <dbReference type="NCBI Taxonomy" id="2605258"/>
    <lineage>
        <taxon>Bacteria</taxon>
        <taxon>Bacillati</taxon>
        <taxon>Chloroflexota</taxon>
        <taxon>Caldilineae</taxon>
        <taxon>Caldilineales</taxon>
        <taxon>Caldilineaceae</taxon>
    </lineage>
</organism>
<evidence type="ECO:0000259" key="8">
    <source>
        <dbReference type="PROSITE" id="PS50928"/>
    </source>
</evidence>
<evidence type="ECO:0000256" key="4">
    <source>
        <dbReference type="ARBA" id="ARBA00022692"/>
    </source>
</evidence>
<sequence length="292" mass="32906">MTVGTEQIAQTSADDEGRKLSTAETIVTYIVILAGAIGLMFPFAWMLSTSLKPLDEVYSYPIIWIPSQIVFENYIEVFKKVPFARYLWNSFVLSVLGIIGNMAGSSLAAFSFARLRYPGRSFFFIMMLSTMMVPVWVTMVPTFVMFSRLGWLDTYLPILLPAYFAVPFFTFLMRQFFLSVPVEIEDSARIDGCSSFGVFFRILMPLSVPALATVAIFSFFFYWNDLLGPLIYLRSQLKFPVAMGIASFQTEQYANFALMMAAATMAVAPMLVVFFFTQRLFIQGVVITGVKG</sequence>
<feature type="transmembrane region" description="Helical" evidence="7">
    <location>
        <begin position="122"/>
        <end position="146"/>
    </location>
</feature>
<dbReference type="PROSITE" id="PS50928">
    <property type="entry name" value="ABC_TM1"/>
    <property type="match status" value="1"/>
</dbReference>
<comment type="caution">
    <text evidence="9">The sequence shown here is derived from an EMBL/GenBank/DDBJ whole genome shotgun (WGS) entry which is preliminary data.</text>
</comment>
<reference evidence="9" key="1">
    <citation type="submission" date="2019-09" db="EMBL/GenBank/DDBJ databases">
        <title>Characterisation of the sponge microbiome using genome-centric metagenomics.</title>
        <authorList>
            <person name="Engelberts J.P."/>
            <person name="Robbins S.J."/>
            <person name="De Goeij J.M."/>
            <person name="Aranda M."/>
            <person name="Bell S.C."/>
            <person name="Webster N.S."/>
        </authorList>
    </citation>
    <scope>NUCLEOTIDE SEQUENCE</scope>
    <source>
        <strain evidence="9">SB0662_bin_9</strain>
    </source>
</reference>
<dbReference type="PANTHER" id="PTHR43744:SF6">
    <property type="entry name" value="ABC TRANSPORTER PERMEASE PROTEIN YESQ-RELATED"/>
    <property type="match status" value="1"/>
</dbReference>
<gene>
    <name evidence="9" type="ORF">F4Y08_04330</name>
</gene>
<feature type="transmembrane region" description="Helical" evidence="7">
    <location>
        <begin position="198"/>
        <end position="223"/>
    </location>
</feature>
<comment type="subcellular location">
    <subcellularLocation>
        <location evidence="1 7">Cell membrane</location>
        <topology evidence="1 7">Multi-pass membrane protein</topology>
    </subcellularLocation>
</comment>
<comment type="similarity">
    <text evidence="7">Belongs to the binding-protein-dependent transport system permease family.</text>
</comment>
<feature type="transmembrane region" description="Helical" evidence="7">
    <location>
        <begin position="87"/>
        <end position="110"/>
    </location>
</feature>
<keyword evidence="4 7" id="KW-0812">Transmembrane</keyword>
<feature type="domain" description="ABC transmembrane type-1" evidence="8">
    <location>
        <begin position="87"/>
        <end position="277"/>
    </location>
</feature>
<evidence type="ECO:0000256" key="6">
    <source>
        <dbReference type="ARBA" id="ARBA00023136"/>
    </source>
</evidence>
<evidence type="ECO:0000256" key="3">
    <source>
        <dbReference type="ARBA" id="ARBA00022475"/>
    </source>
</evidence>
<dbReference type="InterPro" id="IPR000515">
    <property type="entry name" value="MetI-like"/>
</dbReference>
<dbReference type="GO" id="GO:0055085">
    <property type="term" value="P:transmembrane transport"/>
    <property type="evidence" value="ECO:0007669"/>
    <property type="project" value="InterPro"/>
</dbReference>
<dbReference type="InterPro" id="IPR035906">
    <property type="entry name" value="MetI-like_sf"/>
</dbReference>
<proteinExistence type="inferred from homology"/>
<dbReference type="AlphaFoldDB" id="A0A6B1DRQ5"/>
<dbReference type="Gene3D" id="1.10.3720.10">
    <property type="entry name" value="MetI-like"/>
    <property type="match status" value="1"/>
</dbReference>
<accession>A0A6B1DRQ5</accession>
<dbReference type="PANTHER" id="PTHR43744">
    <property type="entry name" value="ABC TRANSPORTER PERMEASE PROTEIN MG189-RELATED-RELATED"/>
    <property type="match status" value="1"/>
</dbReference>
<feature type="transmembrane region" description="Helical" evidence="7">
    <location>
        <begin position="158"/>
        <end position="177"/>
    </location>
</feature>
<dbReference type="Pfam" id="PF00528">
    <property type="entry name" value="BPD_transp_1"/>
    <property type="match status" value="1"/>
</dbReference>
<keyword evidence="2 7" id="KW-0813">Transport</keyword>
<keyword evidence="6 7" id="KW-0472">Membrane</keyword>
<name>A0A6B1DRQ5_9CHLR</name>
<evidence type="ECO:0000256" key="7">
    <source>
        <dbReference type="RuleBase" id="RU363032"/>
    </source>
</evidence>
<keyword evidence="3" id="KW-1003">Cell membrane</keyword>
<feature type="transmembrane region" description="Helical" evidence="7">
    <location>
        <begin position="26"/>
        <end position="45"/>
    </location>
</feature>
<keyword evidence="5 7" id="KW-1133">Transmembrane helix</keyword>
<evidence type="ECO:0000313" key="9">
    <source>
        <dbReference type="EMBL" id="MYD89556.1"/>
    </source>
</evidence>
<feature type="transmembrane region" description="Helical" evidence="7">
    <location>
        <begin position="253"/>
        <end position="276"/>
    </location>
</feature>
<dbReference type="GO" id="GO:0005886">
    <property type="term" value="C:plasma membrane"/>
    <property type="evidence" value="ECO:0007669"/>
    <property type="project" value="UniProtKB-SubCell"/>
</dbReference>
<dbReference type="CDD" id="cd06261">
    <property type="entry name" value="TM_PBP2"/>
    <property type="match status" value="1"/>
</dbReference>